<organism evidence="2 3">
    <name type="scientific">Ascochyta lentis</name>
    <dbReference type="NCBI Taxonomy" id="205686"/>
    <lineage>
        <taxon>Eukaryota</taxon>
        <taxon>Fungi</taxon>
        <taxon>Dikarya</taxon>
        <taxon>Ascomycota</taxon>
        <taxon>Pezizomycotina</taxon>
        <taxon>Dothideomycetes</taxon>
        <taxon>Pleosporomycetidae</taxon>
        <taxon>Pleosporales</taxon>
        <taxon>Pleosporineae</taxon>
        <taxon>Didymellaceae</taxon>
        <taxon>Ascochyta</taxon>
    </lineage>
</organism>
<dbReference type="AlphaFoldDB" id="A0A8H7MCH6"/>
<feature type="compositionally biased region" description="Basic and acidic residues" evidence="1">
    <location>
        <begin position="114"/>
        <end position="154"/>
    </location>
</feature>
<reference evidence="2" key="2">
    <citation type="submission" date="2020-09" db="EMBL/GenBank/DDBJ databases">
        <title>Reference genome assembly for Australian Ascochyta lentis isolate Al4.</title>
        <authorList>
            <person name="Lee R.C."/>
            <person name="Farfan-Caceres L.M."/>
            <person name="Debler J.W."/>
            <person name="Williams A.H."/>
            <person name="Henares B.M."/>
        </authorList>
    </citation>
    <scope>NUCLEOTIDE SEQUENCE</scope>
    <source>
        <strain evidence="2">Al4</strain>
    </source>
</reference>
<dbReference type="Proteomes" id="UP000651452">
    <property type="component" value="Unassembled WGS sequence"/>
</dbReference>
<feature type="compositionally biased region" description="Basic and acidic residues" evidence="1">
    <location>
        <begin position="80"/>
        <end position="92"/>
    </location>
</feature>
<comment type="caution">
    <text evidence="2">The sequence shown here is derived from an EMBL/GenBank/DDBJ whole genome shotgun (WGS) entry which is preliminary data.</text>
</comment>
<feature type="region of interest" description="Disordered" evidence="1">
    <location>
        <begin position="1"/>
        <end position="154"/>
    </location>
</feature>
<reference evidence="2" key="1">
    <citation type="submission" date="2018-12" db="EMBL/GenBank/DDBJ databases">
        <authorList>
            <person name="Syme R.A."/>
            <person name="Farfan-Caceres L."/>
            <person name="Lichtenzveig J."/>
        </authorList>
    </citation>
    <scope>NUCLEOTIDE SEQUENCE</scope>
    <source>
        <strain evidence="2">Al4</strain>
    </source>
</reference>
<sequence>MANSYPSSLVDGDGPGMKHHNPASIETRSTNRTIDVANETLSTPPNVSSVMGLQGNRSSVSKQAPEAEARQAAPQESTDGIEKLDHNTHKTPDPGSHNSSSVDAASKTVQKKGGAHDEGSTPLKENKEVTDGSILEDDHHVAETKEQTKEERELQERRLYCRKMVEAGIWRPQVRPSGGQAT</sequence>
<protein>
    <submittedName>
        <fullName evidence="2">Uncharacterized protein</fullName>
    </submittedName>
</protein>
<evidence type="ECO:0000256" key="1">
    <source>
        <dbReference type="SAM" id="MobiDB-lite"/>
    </source>
</evidence>
<gene>
    <name evidence="2" type="ORF">EKO04_008092</name>
</gene>
<evidence type="ECO:0000313" key="3">
    <source>
        <dbReference type="Proteomes" id="UP000651452"/>
    </source>
</evidence>
<accession>A0A8H7MCH6</accession>
<keyword evidence="3" id="KW-1185">Reference proteome</keyword>
<dbReference type="EMBL" id="RZGK01000014">
    <property type="protein sequence ID" value="KAF9694296.1"/>
    <property type="molecule type" value="Genomic_DNA"/>
</dbReference>
<dbReference type="OrthoDB" id="10633222at2759"/>
<evidence type="ECO:0000313" key="2">
    <source>
        <dbReference type="EMBL" id="KAF9694296.1"/>
    </source>
</evidence>
<feature type="compositionally biased region" description="Low complexity" evidence="1">
    <location>
        <begin position="63"/>
        <end position="76"/>
    </location>
</feature>
<feature type="compositionally biased region" description="Polar residues" evidence="1">
    <location>
        <begin position="24"/>
        <end position="62"/>
    </location>
</feature>
<proteinExistence type="predicted"/>
<name>A0A8H7MCH6_9PLEO</name>